<dbReference type="EC" id="6.1.1.20" evidence="11"/>
<dbReference type="SMART" id="SM00873">
    <property type="entry name" value="B3_4"/>
    <property type="match status" value="1"/>
</dbReference>
<dbReference type="Pfam" id="PF03483">
    <property type="entry name" value="B3_4"/>
    <property type="match status" value="1"/>
</dbReference>
<evidence type="ECO:0000313" key="15">
    <source>
        <dbReference type="Proteomes" id="UP000034320"/>
    </source>
</evidence>
<dbReference type="SUPFAM" id="SSF46955">
    <property type="entry name" value="Putative DNA-binding domain"/>
    <property type="match status" value="2"/>
</dbReference>
<dbReference type="InterPro" id="IPR005147">
    <property type="entry name" value="tRNA_synthase_B5-dom"/>
</dbReference>
<evidence type="ECO:0000256" key="10">
    <source>
        <dbReference type="ARBA" id="ARBA00049255"/>
    </source>
</evidence>
<dbReference type="Gene3D" id="3.30.56.10">
    <property type="match status" value="2"/>
</dbReference>
<dbReference type="Gene3D" id="3.50.40.10">
    <property type="entry name" value="Phenylalanyl-trna Synthetase, Chain B, domain 3"/>
    <property type="match status" value="1"/>
</dbReference>
<dbReference type="CDD" id="cd00769">
    <property type="entry name" value="PheRS_beta_core"/>
    <property type="match status" value="1"/>
</dbReference>
<feature type="binding site" evidence="11">
    <location>
        <position position="349"/>
    </location>
    <ligand>
        <name>Mg(2+)</name>
        <dbReference type="ChEBI" id="CHEBI:18420"/>
        <note>shared with alpha subunit</note>
    </ligand>
</feature>
<dbReference type="InterPro" id="IPR036690">
    <property type="entry name" value="Fdx_antiC-bd_sf"/>
</dbReference>
<evidence type="ECO:0000256" key="9">
    <source>
        <dbReference type="ARBA" id="ARBA00023146"/>
    </source>
</evidence>
<dbReference type="SMART" id="SM00896">
    <property type="entry name" value="FDX-ACB"/>
    <property type="match status" value="1"/>
</dbReference>
<dbReference type="PANTHER" id="PTHR10947:SF0">
    <property type="entry name" value="PHENYLALANINE--TRNA LIGASE BETA SUBUNIT"/>
    <property type="match status" value="1"/>
</dbReference>
<dbReference type="PANTHER" id="PTHR10947">
    <property type="entry name" value="PHENYLALANYL-TRNA SYNTHETASE BETA CHAIN AND LEUCINE-RICH REPEAT-CONTAINING PROTEIN 47"/>
    <property type="match status" value="1"/>
</dbReference>
<dbReference type="PATRIC" id="fig|1618442.3.peg.825"/>
<gene>
    <name evidence="11" type="primary">pheT</name>
    <name evidence="14" type="ORF">UV09_C0018G0006</name>
</gene>
<comment type="catalytic activity">
    <reaction evidence="10 11">
        <text>tRNA(Phe) + L-phenylalanine + ATP = L-phenylalanyl-tRNA(Phe) + AMP + diphosphate + H(+)</text>
        <dbReference type="Rhea" id="RHEA:19413"/>
        <dbReference type="Rhea" id="RHEA-COMP:9668"/>
        <dbReference type="Rhea" id="RHEA-COMP:9699"/>
        <dbReference type="ChEBI" id="CHEBI:15378"/>
        <dbReference type="ChEBI" id="CHEBI:30616"/>
        <dbReference type="ChEBI" id="CHEBI:33019"/>
        <dbReference type="ChEBI" id="CHEBI:58095"/>
        <dbReference type="ChEBI" id="CHEBI:78442"/>
        <dbReference type="ChEBI" id="CHEBI:78531"/>
        <dbReference type="ChEBI" id="CHEBI:456215"/>
        <dbReference type="EC" id="6.1.1.20"/>
    </reaction>
</comment>
<dbReference type="GO" id="GO:0004826">
    <property type="term" value="F:phenylalanine-tRNA ligase activity"/>
    <property type="evidence" value="ECO:0007669"/>
    <property type="project" value="UniProtKB-UniRule"/>
</dbReference>
<dbReference type="PROSITE" id="PS51483">
    <property type="entry name" value="B5"/>
    <property type="match status" value="1"/>
</dbReference>
<evidence type="ECO:0000256" key="3">
    <source>
        <dbReference type="ARBA" id="ARBA00022598"/>
    </source>
</evidence>
<reference evidence="14 15" key="1">
    <citation type="journal article" date="2015" name="Nature">
        <title>rRNA introns, odd ribosomes, and small enigmatic genomes across a large radiation of phyla.</title>
        <authorList>
            <person name="Brown C.T."/>
            <person name="Hug L.A."/>
            <person name="Thomas B.C."/>
            <person name="Sharon I."/>
            <person name="Castelle C.J."/>
            <person name="Singh A."/>
            <person name="Wilkins M.J."/>
            <person name="Williams K.H."/>
            <person name="Banfield J.F."/>
        </authorList>
    </citation>
    <scope>NUCLEOTIDE SEQUENCE [LARGE SCALE GENOMIC DNA]</scope>
</reference>
<dbReference type="InterPro" id="IPR020825">
    <property type="entry name" value="Phe-tRNA_synthase-like_B3/B4"/>
</dbReference>
<dbReference type="AlphaFoldDB" id="A0A0G0ZC66"/>
<dbReference type="InterPro" id="IPR005121">
    <property type="entry name" value="Fdx_antiC-bd"/>
</dbReference>
<dbReference type="GO" id="GO:0005524">
    <property type="term" value="F:ATP binding"/>
    <property type="evidence" value="ECO:0007669"/>
    <property type="project" value="UniProtKB-UniRule"/>
</dbReference>
<keyword evidence="3 11" id="KW-0436">Ligase</keyword>
<evidence type="ECO:0000256" key="12">
    <source>
        <dbReference type="SAM" id="Coils"/>
    </source>
</evidence>
<feature type="coiled-coil region" evidence="12">
    <location>
        <begin position="638"/>
        <end position="665"/>
    </location>
</feature>
<evidence type="ECO:0000256" key="1">
    <source>
        <dbReference type="ARBA" id="ARBA00008653"/>
    </source>
</evidence>
<dbReference type="GO" id="GO:0003723">
    <property type="term" value="F:RNA binding"/>
    <property type="evidence" value="ECO:0007669"/>
    <property type="project" value="InterPro"/>
</dbReference>
<feature type="binding site" evidence="11">
    <location>
        <position position="358"/>
    </location>
    <ligand>
        <name>Mg(2+)</name>
        <dbReference type="ChEBI" id="CHEBI:18420"/>
        <note>shared with alpha subunit</note>
    </ligand>
</feature>
<feature type="domain" description="B5" evidence="13">
    <location>
        <begin position="294"/>
        <end position="371"/>
    </location>
</feature>
<evidence type="ECO:0000313" key="14">
    <source>
        <dbReference type="EMBL" id="KKS46330.1"/>
    </source>
</evidence>
<keyword evidence="4 11" id="KW-0479">Metal-binding</keyword>
<dbReference type="Gene3D" id="3.30.930.10">
    <property type="entry name" value="Bira Bifunctional Protein, Domain 2"/>
    <property type="match status" value="1"/>
</dbReference>
<dbReference type="Proteomes" id="UP000034320">
    <property type="component" value="Unassembled WGS sequence"/>
</dbReference>
<comment type="subunit">
    <text evidence="2 11">Tetramer of two alpha and two beta subunits.</text>
</comment>
<evidence type="ECO:0000256" key="11">
    <source>
        <dbReference type="HAMAP-Rule" id="MF_00283"/>
    </source>
</evidence>
<dbReference type="InterPro" id="IPR004532">
    <property type="entry name" value="Phe-tRNA-ligase_IIc_bsu_bact"/>
</dbReference>
<feature type="binding site" evidence="11">
    <location>
        <position position="355"/>
    </location>
    <ligand>
        <name>Mg(2+)</name>
        <dbReference type="ChEBI" id="CHEBI:18420"/>
        <note>shared with alpha subunit</note>
    </ligand>
</feature>
<proteinExistence type="inferred from homology"/>
<keyword evidence="12" id="KW-0175">Coiled coil</keyword>
<protein>
    <recommendedName>
        <fullName evidence="11">Phenylalanine--tRNA ligase beta subunit</fullName>
        <ecNumber evidence="11">6.1.1.20</ecNumber>
    </recommendedName>
    <alternativeName>
        <fullName evidence="11">Phenylalanyl-tRNA synthetase beta subunit</fullName>
        <shortName evidence="11">PheRS</shortName>
    </alternativeName>
</protein>
<dbReference type="InterPro" id="IPR045864">
    <property type="entry name" value="aa-tRNA-synth_II/BPL/LPL"/>
</dbReference>
<keyword evidence="8 11" id="KW-0648">Protein biosynthesis</keyword>
<dbReference type="SUPFAM" id="SSF54991">
    <property type="entry name" value="Anticodon-binding domain of PheRS"/>
    <property type="match status" value="1"/>
</dbReference>
<dbReference type="SMART" id="SM00874">
    <property type="entry name" value="B5"/>
    <property type="match status" value="1"/>
</dbReference>
<sequence length="673" mass="76691">MNILVPDSWLREYLETDATPEDIKGCLSLCGPSIEKINSLAAESVYEIEITTNRIDMASVYGIAREAAAILPRFGFSAILKPLPLPEKLTPLKVLPLDISDPRKLCRRILGIVLDNVTLDQSPDYIKKRLESSGIRSLNNAVDVTNYVMCELGHPVHVFDYDRIKTNRFLIRTARKDELIVTLDGKKFRLCENDVIIDDGTGRVIDLPGIMGTKNSVVSEKTKRIILFIESNDPVRIRKSSLKYGIRTMAATINEKSPDPELARIALERGIGLMRQLTGAEPAGQIIDLFPEKPQEISISVTAEFINDRLGKKLSAKEIIEILSSLNFKVNEREKNILTVVPPAYRRQDISLEEDIVEEVARIYGYHNLPSYLMEGKIPVLGSHTNFIRKNQIKKMLKYWGYTETYSYSFVSEELIAKAKLSTSTHLKLANPLTNDFAYMRTSLVPSLLEVFANNQALKEKLKLFEFSAVYLKKDYDLPDEPEYLVITENNDFYKHKGTVEGILRELEIRDWKIKSGAPEFWHPGKSLTYMMDREILAYAGEIHPDLKSSFVLKESLSLAQLDIEVLLKFASDAKIFQKIISTPEVIENFSILITKETSVGSLIDDIKDLNKLINRVRLTDKYTDSINLEIRYRHPERNLNKNEVEDIRQQIEDLIATKNNLKSGRKHKKPVD</sequence>
<keyword evidence="6 11" id="KW-0067">ATP-binding</keyword>
<evidence type="ECO:0000256" key="8">
    <source>
        <dbReference type="ARBA" id="ARBA00022917"/>
    </source>
</evidence>
<keyword evidence="9 11" id="KW-0030">Aminoacyl-tRNA synthetase</keyword>
<dbReference type="InterPro" id="IPR045060">
    <property type="entry name" value="Phe-tRNA-ligase_IIc_bsu"/>
</dbReference>
<dbReference type="Pfam" id="PF03484">
    <property type="entry name" value="B5"/>
    <property type="match status" value="1"/>
</dbReference>
<comment type="cofactor">
    <cofactor evidence="11">
        <name>Mg(2+)</name>
        <dbReference type="ChEBI" id="CHEBI:18420"/>
    </cofactor>
    <text evidence="11">Binds 2 magnesium ions per tetramer.</text>
</comment>
<comment type="similarity">
    <text evidence="1 11">Belongs to the phenylalanyl-tRNA synthetase beta subunit family. Type 1 subfamily.</text>
</comment>
<dbReference type="GO" id="GO:0009328">
    <property type="term" value="C:phenylalanine-tRNA ligase complex"/>
    <property type="evidence" value="ECO:0007669"/>
    <property type="project" value="TreeGrafter"/>
</dbReference>
<dbReference type="InterPro" id="IPR005146">
    <property type="entry name" value="B3/B4_tRNA-bd"/>
</dbReference>
<comment type="caution">
    <text evidence="14">The sequence shown here is derived from an EMBL/GenBank/DDBJ whole genome shotgun (WGS) entry which is preliminary data.</text>
</comment>
<dbReference type="SUPFAM" id="SSF56037">
    <property type="entry name" value="PheT/TilS domain"/>
    <property type="match status" value="1"/>
</dbReference>
<dbReference type="GO" id="GO:0000287">
    <property type="term" value="F:magnesium ion binding"/>
    <property type="evidence" value="ECO:0007669"/>
    <property type="project" value="UniProtKB-UniRule"/>
</dbReference>
<evidence type="ECO:0000256" key="6">
    <source>
        <dbReference type="ARBA" id="ARBA00022840"/>
    </source>
</evidence>
<dbReference type="HAMAP" id="MF_00283">
    <property type="entry name" value="Phe_tRNA_synth_beta1"/>
    <property type="match status" value="1"/>
</dbReference>
<dbReference type="NCBIfam" id="TIGR00472">
    <property type="entry name" value="pheT_bact"/>
    <property type="match status" value="1"/>
</dbReference>
<evidence type="ECO:0000256" key="7">
    <source>
        <dbReference type="ARBA" id="ARBA00022842"/>
    </source>
</evidence>
<dbReference type="Pfam" id="PF17759">
    <property type="entry name" value="tRNA_synthFbeta"/>
    <property type="match status" value="1"/>
</dbReference>
<feature type="binding site" evidence="11">
    <location>
        <position position="359"/>
    </location>
    <ligand>
        <name>Mg(2+)</name>
        <dbReference type="ChEBI" id="CHEBI:18420"/>
        <note>shared with alpha subunit</note>
    </ligand>
</feature>
<dbReference type="GO" id="GO:0006432">
    <property type="term" value="P:phenylalanyl-tRNA aminoacylation"/>
    <property type="evidence" value="ECO:0007669"/>
    <property type="project" value="UniProtKB-UniRule"/>
</dbReference>
<keyword evidence="11" id="KW-0963">Cytoplasm</keyword>
<accession>A0A0G0ZC66</accession>
<evidence type="ECO:0000256" key="2">
    <source>
        <dbReference type="ARBA" id="ARBA00011209"/>
    </source>
</evidence>
<dbReference type="Gene3D" id="3.30.70.380">
    <property type="entry name" value="Ferrodoxin-fold anticodon-binding domain"/>
    <property type="match status" value="1"/>
</dbReference>
<keyword evidence="7 11" id="KW-0460">Magnesium</keyword>
<evidence type="ECO:0000259" key="13">
    <source>
        <dbReference type="PROSITE" id="PS51483"/>
    </source>
</evidence>
<organism evidence="14 15">
    <name type="scientific">Candidatus Gottesmanbacteria bacterium GW2011_GWA2_42_18</name>
    <dbReference type="NCBI Taxonomy" id="1618442"/>
    <lineage>
        <taxon>Bacteria</taxon>
        <taxon>Candidatus Gottesmaniibacteriota</taxon>
    </lineage>
</organism>
<dbReference type="EMBL" id="LCDD01000018">
    <property type="protein sequence ID" value="KKS46330.1"/>
    <property type="molecule type" value="Genomic_DNA"/>
</dbReference>
<dbReference type="InterPro" id="IPR041616">
    <property type="entry name" value="PheRS_beta_core"/>
</dbReference>
<dbReference type="InterPro" id="IPR009061">
    <property type="entry name" value="DNA-bd_dom_put_sf"/>
</dbReference>
<keyword evidence="5 11" id="KW-0547">Nucleotide-binding</keyword>
<dbReference type="SUPFAM" id="SSF55681">
    <property type="entry name" value="Class II aaRS and biotin synthetases"/>
    <property type="match status" value="1"/>
</dbReference>
<comment type="subcellular location">
    <subcellularLocation>
        <location evidence="11">Cytoplasm</location>
    </subcellularLocation>
</comment>
<evidence type="ECO:0000256" key="4">
    <source>
        <dbReference type="ARBA" id="ARBA00022723"/>
    </source>
</evidence>
<evidence type="ECO:0000256" key="5">
    <source>
        <dbReference type="ARBA" id="ARBA00022741"/>
    </source>
</evidence>
<name>A0A0G0ZC66_9BACT</name>